<dbReference type="Pfam" id="PF00132">
    <property type="entry name" value="Hexapep"/>
    <property type="match status" value="1"/>
</dbReference>
<dbReference type="InterPro" id="IPR001451">
    <property type="entry name" value="Hexapep"/>
</dbReference>
<reference evidence="4 5" key="1">
    <citation type="submission" date="2024-02" db="EMBL/GenBank/DDBJ databases">
        <authorList>
            <person name="Saticioglu I.B."/>
        </authorList>
    </citation>
    <scope>NUCLEOTIDE SEQUENCE [LARGE SCALE GENOMIC DNA]</scope>
    <source>
        <strain evidence="4 5">Mu-80</strain>
    </source>
</reference>
<evidence type="ECO:0000259" key="3">
    <source>
        <dbReference type="Pfam" id="PF03009"/>
    </source>
</evidence>
<keyword evidence="2" id="KW-0677">Repeat</keyword>
<dbReference type="InterPro" id="IPR011004">
    <property type="entry name" value="Trimer_LpxA-like_sf"/>
</dbReference>
<feature type="domain" description="GP-PDE" evidence="3">
    <location>
        <begin position="25"/>
        <end position="252"/>
    </location>
</feature>
<dbReference type="SUPFAM" id="SSF51695">
    <property type="entry name" value="PLC-like phosphodiesterases"/>
    <property type="match status" value="1"/>
</dbReference>
<name>A0ABU8LHG0_9MICO</name>
<keyword evidence="5" id="KW-1185">Reference proteome</keyword>
<evidence type="ECO:0000313" key="4">
    <source>
        <dbReference type="EMBL" id="MEJ1089996.1"/>
    </source>
</evidence>
<dbReference type="Gene3D" id="2.160.10.10">
    <property type="entry name" value="Hexapeptide repeat proteins"/>
    <property type="match status" value="1"/>
</dbReference>
<dbReference type="InterPro" id="IPR051159">
    <property type="entry name" value="Hexapeptide_acetyltransf"/>
</dbReference>
<proteinExistence type="predicted"/>
<evidence type="ECO:0000313" key="5">
    <source>
        <dbReference type="Proteomes" id="UP001371224"/>
    </source>
</evidence>
<dbReference type="InterPro" id="IPR018357">
    <property type="entry name" value="Hexapep_transf_CS"/>
</dbReference>
<organism evidence="4 5">
    <name type="scientific">Microbacterium bandirmense</name>
    <dbReference type="NCBI Taxonomy" id="3122050"/>
    <lineage>
        <taxon>Bacteria</taxon>
        <taxon>Bacillati</taxon>
        <taxon>Actinomycetota</taxon>
        <taxon>Actinomycetes</taxon>
        <taxon>Micrococcales</taxon>
        <taxon>Microbacteriaceae</taxon>
        <taxon>Microbacterium</taxon>
    </lineage>
</organism>
<dbReference type="Pfam" id="PF03009">
    <property type="entry name" value="GDPD"/>
    <property type="match status" value="1"/>
</dbReference>
<dbReference type="SUPFAM" id="SSF51161">
    <property type="entry name" value="Trimeric LpxA-like enzymes"/>
    <property type="match status" value="1"/>
</dbReference>
<dbReference type="InterPro" id="IPR017946">
    <property type="entry name" value="PLC-like_Pdiesterase_TIM-brl"/>
</dbReference>
<accession>A0ABU8LHG0</accession>
<sequence>MTTHGNSSWSGQHTLIAHALGRIGGKDYTNSKQALTRSYERGFRLFEVDVALTSDGEPVLIHGWTPKDHARLGWDAPTADASAQLSVAAFRGKRVHGKYATMRLSDLRDFLVQHPDTRVLFDVRPLDRAQTREIYGKIASIINDKGLRDRCMAGTYNKEMVEEVRSLGHFSRINLFHAKPQSDTSAELDESFLSFCVAQQVETVTVAPTTPKQILDAFRDSGISPIAFTVNDARAAADLLERGATSVGTDTISPESLKRAGEVYIHELTTYTDSRGNEIVYEGERPPKEVNIRIRGRNNRLTVAKGSRLTRLDVIFDNNNAEVSIGPSRAGIPTAAFRIRAGADSTVRVGKDVSTTRSVFLSATEGTSVIIGDDVMFATNNEVRADDAHAIFDVSSGKRVNPARSVTVGNHVWLARDAVILGGATIGDGSVIGYRSLVTRKVPNNCVAVGAPATVTRRNIAWERPHLDDYPPFKPNATVIEKSKYWNPTEDDSAQPAINHASLLTRIRRKVRKLLS</sequence>
<dbReference type="CDD" id="cd04647">
    <property type="entry name" value="LbH_MAT_like"/>
    <property type="match status" value="1"/>
</dbReference>
<dbReference type="PROSITE" id="PS00101">
    <property type="entry name" value="HEXAPEP_TRANSFERASES"/>
    <property type="match status" value="1"/>
</dbReference>
<dbReference type="PROSITE" id="PS50007">
    <property type="entry name" value="PIPLC_X_DOMAIN"/>
    <property type="match status" value="1"/>
</dbReference>
<keyword evidence="1" id="KW-0808">Transferase</keyword>
<evidence type="ECO:0000256" key="2">
    <source>
        <dbReference type="ARBA" id="ARBA00022737"/>
    </source>
</evidence>
<dbReference type="Proteomes" id="UP001371224">
    <property type="component" value="Unassembled WGS sequence"/>
</dbReference>
<dbReference type="PANTHER" id="PTHR23416:SF78">
    <property type="entry name" value="LIPOPOLYSACCHARIDE BIOSYNTHESIS O-ACETYL TRANSFERASE WBBJ-RELATED"/>
    <property type="match status" value="1"/>
</dbReference>
<evidence type="ECO:0000256" key="1">
    <source>
        <dbReference type="ARBA" id="ARBA00022679"/>
    </source>
</evidence>
<dbReference type="RefSeq" id="WP_337333638.1">
    <property type="nucleotide sequence ID" value="NZ_JBBDGM010000023.1"/>
</dbReference>
<comment type="caution">
    <text evidence="4">The sequence shown here is derived from an EMBL/GenBank/DDBJ whole genome shotgun (WGS) entry which is preliminary data.</text>
</comment>
<dbReference type="PANTHER" id="PTHR23416">
    <property type="entry name" value="SIALIC ACID SYNTHASE-RELATED"/>
    <property type="match status" value="1"/>
</dbReference>
<protein>
    <submittedName>
        <fullName evidence="4">Glycerophosphodiester phosphodiesterase family protein</fullName>
    </submittedName>
</protein>
<dbReference type="Gene3D" id="3.20.20.190">
    <property type="entry name" value="Phosphatidylinositol (PI) phosphodiesterase"/>
    <property type="match status" value="1"/>
</dbReference>
<gene>
    <name evidence="4" type="ORF">WDU99_16885</name>
</gene>
<dbReference type="EMBL" id="JBBDGM010000023">
    <property type="protein sequence ID" value="MEJ1089996.1"/>
    <property type="molecule type" value="Genomic_DNA"/>
</dbReference>
<dbReference type="InterPro" id="IPR030395">
    <property type="entry name" value="GP_PDE_dom"/>
</dbReference>